<accession>A0A1P9WZP9</accession>
<evidence type="ECO:0000256" key="3">
    <source>
        <dbReference type="SAM" id="MobiDB-lite"/>
    </source>
</evidence>
<dbReference type="EMBL" id="CP014263">
    <property type="protein sequence ID" value="AQG80861.1"/>
    <property type="molecule type" value="Genomic_DNA"/>
</dbReference>
<dbReference type="GO" id="GO:0009289">
    <property type="term" value="C:pilus"/>
    <property type="evidence" value="ECO:0007669"/>
    <property type="project" value="InterPro"/>
</dbReference>
<dbReference type="AlphaFoldDB" id="A0A1P9WZP9"/>
<dbReference type="KEGG" id="smon:AWR27_16965"/>
<evidence type="ECO:0000313" key="4">
    <source>
        <dbReference type="EMBL" id="AQG80861.1"/>
    </source>
</evidence>
<reference evidence="4 5" key="1">
    <citation type="submission" date="2016-01" db="EMBL/GenBank/DDBJ databases">
        <authorList>
            <person name="Oliw E.H."/>
        </authorList>
    </citation>
    <scope>NUCLEOTIDE SEQUENCE [LARGE SCALE GENOMIC DNA]</scope>
    <source>
        <strain evidence="4 5">DY10</strain>
    </source>
</reference>
<dbReference type="GO" id="GO:0007155">
    <property type="term" value="P:cell adhesion"/>
    <property type="evidence" value="ECO:0007669"/>
    <property type="project" value="InterPro"/>
</dbReference>
<organism evidence="4 5">
    <name type="scientific">Spirosoma montaniterrae</name>
    <dbReference type="NCBI Taxonomy" id="1178516"/>
    <lineage>
        <taxon>Bacteria</taxon>
        <taxon>Pseudomonadati</taxon>
        <taxon>Bacteroidota</taxon>
        <taxon>Cytophagia</taxon>
        <taxon>Cytophagales</taxon>
        <taxon>Cytophagaceae</taxon>
        <taxon>Spirosoma</taxon>
    </lineage>
</organism>
<dbReference type="Proteomes" id="UP000187941">
    <property type="component" value="Chromosome"/>
</dbReference>
<feature type="region of interest" description="Disordered" evidence="3">
    <location>
        <begin position="101"/>
        <end position="127"/>
    </location>
</feature>
<dbReference type="Pfam" id="PF07012">
    <property type="entry name" value="Curlin_rpt"/>
    <property type="match status" value="1"/>
</dbReference>
<dbReference type="STRING" id="1178516.AWR27_16965"/>
<dbReference type="OrthoDB" id="961801at2"/>
<sequence length="555" mass="57099">MPVFLFTVHHIIEHAMKQITLTLSLALAAITAWGQTNTSTISQTGVSQQANVSQTGSALTSVISQVGTPTSNTGNVGLVIQSGTGHILSISQNGSNYNRAGVTQTGTSPGSNTVTIAQNNNGNGNTSLRSADPATSAVGNGNWAGGWQLGSSNSIRIRQNNAGTTQNFAEAWQQGTSNEADIQQSRGVDNRAEIFQGNEQRGGGPAAGSLPTVNVTGNVADIDQERGLRNDASIRQFSNNNRGEVNQNAITSTDNLATIQQGDGTDPSGQRENTAIIEQNNISNLNIANILQLGSESEAEINQDGVSGSGGSSTNIASITQTIGSDENEARIDQSSGNSLLSERNNATIVQKGEDGRTHIRQTIAAADSKGSIEQGTGSDNDRAYIWQGRTSFATATITQNLTATGRDNIASIQQGNGTVGQGSSLSATIAQEGSRNDTRLLQIGSASSATVSQTGNNNVVTGPGLGTTPSGGEGTLLGGSYAVQNGSSHQLTITQTSPGGGNTSIFNTADVQQLGTGNVLIGMQTAQTAGNLMTVRQDGNTNQAFIQQNGIVTP</sequence>
<name>A0A1P9WZP9_9BACT</name>
<evidence type="ECO:0008006" key="6">
    <source>
        <dbReference type="Google" id="ProtNLM"/>
    </source>
</evidence>
<dbReference type="InterPro" id="IPR009742">
    <property type="entry name" value="Curlin_rpt"/>
</dbReference>
<keyword evidence="2" id="KW-0732">Signal</keyword>
<evidence type="ECO:0000256" key="1">
    <source>
        <dbReference type="ARBA" id="ARBA00009766"/>
    </source>
</evidence>
<comment type="similarity">
    <text evidence="1">Belongs to the CsgA/CsgB family.</text>
</comment>
<evidence type="ECO:0000256" key="2">
    <source>
        <dbReference type="ARBA" id="ARBA00022729"/>
    </source>
</evidence>
<keyword evidence="5" id="KW-1185">Reference proteome</keyword>
<gene>
    <name evidence="4" type="ORF">AWR27_16965</name>
</gene>
<protein>
    <recommendedName>
        <fullName evidence="6">Curlin associated repeat-containing protein</fullName>
    </recommendedName>
</protein>
<proteinExistence type="inferred from homology"/>
<evidence type="ECO:0000313" key="5">
    <source>
        <dbReference type="Proteomes" id="UP000187941"/>
    </source>
</evidence>